<dbReference type="InterPro" id="IPR023997">
    <property type="entry name" value="TonB-dep_OMP_SusC/RagA_CS"/>
</dbReference>
<dbReference type="InterPro" id="IPR036942">
    <property type="entry name" value="Beta-barrel_TonB_sf"/>
</dbReference>
<dbReference type="SUPFAM" id="SSF56935">
    <property type="entry name" value="Porins"/>
    <property type="match status" value="1"/>
</dbReference>
<evidence type="ECO:0000259" key="8">
    <source>
        <dbReference type="Pfam" id="PF07715"/>
    </source>
</evidence>
<evidence type="ECO:0000313" key="10">
    <source>
        <dbReference type="Proteomes" id="UP000321436"/>
    </source>
</evidence>
<dbReference type="NCBIfam" id="TIGR04056">
    <property type="entry name" value="OMP_RagA_SusC"/>
    <property type="match status" value="1"/>
</dbReference>
<dbReference type="InterPro" id="IPR008969">
    <property type="entry name" value="CarboxyPept-like_regulatory"/>
</dbReference>
<comment type="caution">
    <text evidence="9">The sequence shown here is derived from an EMBL/GenBank/DDBJ whole genome shotgun (WGS) entry which is preliminary data.</text>
</comment>
<dbReference type="Gene3D" id="2.60.40.1120">
    <property type="entry name" value="Carboxypeptidase-like, regulatory domain"/>
    <property type="match status" value="1"/>
</dbReference>
<evidence type="ECO:0000256" key="1">
    <source>
        <dbReference type="ARBA" id="ARBA00004571"/>
    </source>
</evidence>
<evidence type="ECO:0000256" key="7">
    <source>
        <dbReference type="PROSITE-ProRule" id="PRU01360"/>
    </source>
</evidence>
<accession>A0A512RPN3</accession>
<dbReference type="SUPFAM" id="SSF49464">
    <property type="entry name" value="Carboxypeptidase regulatory domain-like"/>
    <property type="match status" value="1"/>
</dbReference>
<dbReference type="Gene3D" id="2.40.170.20">
    <property type="entry name" value="TonB-dependent receptor, beta-barrel domain"/>
    <property type="match status" value="1"/>
</dbReference>
<evidence type="ECO:0000313" key="9">
    <source>
        <dbReference type="EMBL" id="GEP97655.1"/>
    </source>
</evidence>
<dbReference type="InterPro" id="IPR012910">
    <property type="entry name" value="Plug_dom"/>
</dbReference>
<dbReference type="PROSITE" id="PS52016">
    <property type="entry name" value="TONB_DEPENDENT_REC_3"/>
    <property type="match status" value="1"/>
</dbReference>
<dbReference type="Gene3D" id="2.170.130.10">
    <property type="entry name" value="TonB-dependent receptor, plug domain"/>
    <property type="match status" value="1"/>
</dbReference>
<proteinExistence type="inferred from homology"/>
<keyword evidence="4 7" id="KW-0812">Transmembrane</keyword>
<evidence type="ECO:0000256" key="6">
    <source>
        <dbReference type="ARBA" id="ARBA00023237"/>
    </source>
</evidence>
<comment type="subcellular location">
    <subcellularLocation>
        <location evidence="1 7">Cell outer membrane</location>
        <topology evidence="1 7">Multi-pass membrane protein</topology>
    </subcellularLocation>
</comment>
<evidence type="ECO:0000256" key="3">
    <source>
        <dbReference type="ARBA" id="ARBA00022452"/>
    </source>
</evidence>
<sequence>MLSVRLTFILTICACLEVSAGTYGQQITLSVRNAPLRQVFNAIEKQTGYLVFFNNELVRNARPVTLNVKDIGLEEFLRRSLKDQDLEYGIVEKTIIIKRASPPPGEQAAPVIAEAVRVPVTGVVKDTAGHPLPGVTISIRGTKKGTATGANGRFSIDASPGDVLLLSFIGYQPREYVVGSASDISIVLRVAVSGLDETVVKGYYTTSKRLNTGAVGTVRAETIEKQPVSNVLTALIGQVPGLDITQQSGIPGSNVTVRIRGTNSLTAAANDPLYLIDGVPFLSNSTNTVPNNFRQQPGGGASPFNSLNPADIESIEILKDADATAIYGSRGANGVILITTKKGKAGDSKIDANFSKGFGKVARMMDLLDRRQYLDMRYEALKNDGVDIGSASYAPDLLQWDTTRSTDWQDLLIGNTAQYTNAQLTFSGGSANTSYSLSGGYWKETAVFPGDFADTKASARFSLNHTSADQRWKAQLTGTFLKEKNNLSPNDPTHNAVTLPPLGMDLYLPDGKLNFAGTAFANPLASLNQQYDARTTNLNANSLISYRILNGLEFKVQLGYSNLRYTSLYTNPESAANPVYFLGPANRTAEYGDHTTETWNIEPQLTYDVRLLGQPLKVLLGTTFQRSTQKGTLDYASGFIDDALLENKGSAQTVSSKTAYSDYKYNALFALVNYNVDGKYLLNLTARRDGSSRFGPGNRFGNFGAVGAAWIFSEEQALKDALPFLSFGKLRLSYGITGSDAISNYGYISLYNSTSSYYPYYGANGIGLQPANLANSDFKWESNRKADVALELGFLKDRILLNTNFYRNRSSNQLIGYPISQVSGFSSVPFNLPAVVQNTGWEIELNTTNIERRDFSWTTSFNITLPNNKLIDYPDLASSSNANTYVVGEPLTIVKLIPTLGIDPNTGIMRYRNRFGDTVTNIALLGVADRTVAVNTGKQLYGGLLNAFRYKGFQLDVFFQFSKANGMIWNVNGVYVPGYYGNLPQYVYDRRWKGPGDTDAALNKLTQSSTSAAYLARPRNTDEAAYDNIFFARLKNVALAYNFPQAWLKKVKIQNLRVYAQGQNLATFTNYLGMDPENQSASIAPIAVTTFGLQVTF</sequence>
<dbReference type="GO" id="GO:0009279">
    <property type="term" value="C:cell outer membrane"/>
    <property type="evidence" value="ECO:0007669"/>
    <property type="project" value="UniProtKB-SubCell"/>
</dbReference>
<protein>
    <submittedName>
        <fullName evidence="9">SusC/RagA family TonB-linked outer membrane protein</fullName>
    </submittedName>
</protein>
<keyword evidence="2 7" id="KW-0813">Transport</keyword>
<dbReference type="EMBL" id="BKAU01000005">
    <property type="protein sequence ID" value="GEP97655.1"/>
    <property type="molecule type" value="Genomic_DNA"/>
</dbReference>
<dbReference type="Pfam" id="PF07715">
    <property type="entry name" value="Plug"/>
    <property type="match status" value="1"/>
</dbReference>
<dbReference type="AlphaFoldDB" id="A0A512RPN3"/>
<gene>
    <name evidence="9" type="ORF">CCY01nite_39150</name>
</gene>
<organism evidence="9 10">
    <name type="scientific">Chitinophaga cymbidii</name>
    <dbReference type="NCBI Taxonomy" id="1096750"/>
    <lineage>
        <taxon>Bacteria</taxon>
        <taxon>Pseudomonadati</taxon>
        <taxon>Bacteroidota</taxon>
        <taxon>Chitinophagia</taxon>
        <taxon>Chitinophagales</taxon>
        <taxon>Chitinophagaceae</taxon>
        <taxon>Chitinophaga</taxon>
    </lineage>
</organism>
<keyword evidence="3 7" id="KW-1134">Transmembrane beta strand</keyword>
<name>A0A512RPN3_9BACT</name>
<dbReference type="NCBIfam" id="TIGR04057">
    <property type="entry name" value="SusC_RagA_signa"/>
    <property type="match status" value="1"/>
</dbReference>
<feature type="domain" description="TonB-dependent receptor plug" evidence="8">
    <location>
        <begin position="210"/>
        <end position="335"/>
    </location>
</feature>
<evidence type="ECO:0000256" key="4">
    <source>
        <dbReference type="ARBA" id="ARBA00022692"/>
    </source>
</evidence>
<evidence type="ECO:0000256" key="2">
    <source>
        <dbReference type="ARBA" id="ARBA00022448"/>
    </source>
</evidence>
<dbReference type="Pfam" id="PF13715">
    <property type="entry name" value="CarbopepD_reg_2"/>
    <property type="match status" value="1"/>
</dbReference>
<dbReference type="Gene3D" id="3.55.50.30">
    <property type="match status" value="1"/>
</dbReference>
<keyword evidence="6 7" id="KW-0998">Cell outer membrane</keyword>
<dbReference type="InterPro" id="IPR023996">
    <property type="entry name" value="TonB-dep_OMP_SusC/RagA"/>
</dbReference>
<evidence type="ECO:0000256" key="5">
    <source>
        <dbReference type="ARBA" id="ARBA00023136"/>
    </source>
</evidence>
<dbReference type="InterPro" id="IPR037066">
    <property type="entry name" value="Plug_dom_sf"/>
</dbReference>
<keyword evidence="5 7" id="KW-0472">Membrane</keyword>
<keyword evidence="10" id="KW-1185">Reference proteome</keyword>
<reference evidence="9 10" key="1">
    <citation type="submission" date="2019-07" db="EMBL/GenBank/DDBJ databases">
        <title>Whole genome shotgun sequence of Chitinophaga cymbidii NBRC 109752.</title>
        <authorList>
            <person name="Hosoyama A."/>
            <person name="Uohara A."/>
            <person name="Ohji S."/>
            <person name="Ichikawa N."/>
        </authorList>
    </citation>
    <scope>NUCLEOTIDE SEQUENCE [LARGE SCALE GENOMIC DNA]</scope>
    <source>
        <strain evidence="9 10">NBRC 109752</strain>
    </source>
</reference>
<comment type="similarity">
    <text evidence="7">Belongs to the TonB-dependent receptor family.</text>
</comment>
<dbReference type="InterPro" id="IPR039426">
    <property type="entry name" value="TonB-dep_rcpt-like"/>
</dbReference>
<dbReference type="Proteomes" id="UP000321436">
    <property type="component" value="Unassembled WGS sequence"/>
</dbReference>